<gene>
    <name evidence="3" type="ORF">ACFOW7_06445</name>
</gene>
<proteinExistence type="predicted"/>
<reference evidence="4" key="1">
    <citation type="journal article" date="2019" name="Int. J. Syst. Evol. Microbiol.">
        <title>The Global Catalogue of Microorganisms (GCM) 10K type strain sequencing project: providing services to taxonomists for standard genome sequencing and annotation.</title>
        <authorList>
            <consortium name="The Broad Institute Genomics Platform"/>
            <consortium name="The Broad Institute Genome Sequencing Center for Infectious Disease"/>
            <person name="Wu L."/>
            <person name="Ma J."/>
        </authorList>
    </citation>
    <scope>NUCLEOTIDE SEQUENCE [LARGE SCALE GENOMIC DNA]</scope>
    <source>
        <strain evidence="4">LMG 29894</strain>
    </source>
</reference>
<keyword evidence="1" id="KW-0677">Repeat</keyword>
<dbReference type="EMBL" id="JBHSBU010000001">
    <property type="protein sequence ID" value="MFC4158995.1"/>
    <property type="molecule type" value="Genomic_DNA"/>
</dbReference>
<sequence length="319" mass="36138">MATSTIEGKTWTYRYAANGERVQKIGPDGKISIFVYSPAGELIGEYDANGKAKEEIIWFANRPVASIRAGKVYYVMTDHLSTPRQLIDSTIKQVVWSWEQDEPFGASAADAYTDKIKVTFNLRFPGQYYDAETGKNYNYFRDYDPSTGRYIQSDPIGLRGGLNTYSYGFNNPLSNIDPFGLEVIFTKDGVEFHGNPRPAGGSNYGEHTTQVDGKTAYHVHINDHPNKRWDVTNNRPLDPEGNFTKKELKVCKNLSDNEQKYLRRAAREVFHHRPDRLPKLRTRYLTTLGAIFGVLMSDSYQETCSADVGNQLDETCNPN</sequence>
<dbReference type="NCBIfam" id="TIGR03696">
    <property type="entry name" value="Rhs_assc_core"/>
    <property type="match status" value="1"/>
</dbReference>
<dbReference type="PANTHER" id="PTHR32305:SF15">
    <property type="entry name" value="PROTEIN RHSA-RELATED"/>
    <property type="match status" value="1"/>
</dbReference>
<comment type="caution">
    <text evidence="3">The sequence shown here is derived from an EMBL/GenBank/DDBJ whole genome shotgun (WGS) entry which is preliminary data.</text>
</comment>
<organism evidence="3 4">
    <name type="scientific">Chitinimonas lacunae</name>
    <dbReference type="NCBI Taxonomy" id="1963018"/>
    <lineage>
        <taxon>Bacteria</taxon>
        <taxon>Pseudomonadati</taxon>
        <taxon>Pseudomonadota</taxon>
        <taxon>Betaproteobacteria</taxon>
        <taxon>Neisseriales</taxon>
        <taxon>Chitinibacteraceae</taxon>
        <taxon>Chitinimonas</taxon>
    </lineage>
</organism>
<dbReference type="PRINTS" id="PR00394">
    <property type="entry name" value="RHSPROTEIN"/>
</dbReference>
<dbReference type="Gene3D" id="2.180.10.10">
    <property type="entry name" value="RHS repeat-associated core"/>
    <property type="match status" value="1"/>
</dbReference>
<dbReference type="RefSeq" id="WP_378162266.1">
    <property type="nucleotide sequence ID" value="NZ_JBHSBU010000001.1"/>
</dbReference>
<accession>A0ABV8MQ36</accession>
<dbReference type="Proteomes" id="UP001595791">
    <property type="component" value="Unassembled WGS sequence"/>
</dbReference>
<evidence type="ECO:0000313" key="4">
    <source>
        <dbReference type="Proteomes" id="UP001595791"/>
    </source>
</evidence>
<evidence type="ECO:0000256" key="1">
    <source>
        <dbReference type="ARBA" id="ARBA00022737"/>
    </source>
</evidence>
<evidence type="ECO:0000259" key="2">
    <source>
        <dbReference type="Pfam" id="PF25023"/>
    </source>
</evidence>
<dbReference type="Pfam" id="PF25023">
    <property type="entry name" value="TEN_YD-shell"/>
    <property type="match status" value="1"/>
</dbReference>
<dbReference type="InterPro" id="IPR056823">
    <property type="entry name" value="TEN-like_YD-shell"/>
</dbReference>
<feature type="domain" description="Teneurin-like YD-shell" evidence="2">
    <location>
        <begin position="12"/>
        <end position="154"/>
    </location>
</feature>
<dbReference type="PANTHER" id="PTHR32305">
    <property type="match status" value="1"/>
</dbReference>
<dbReference type="InterPro" id="IPR022385">
    <property type="entry name" value="Rhs_assc_core"/>
</dbReference>
<evidence type="ECO:0000313" key="3">
    <source>
        <dbReference type="EMBL" id="MFC4158995.1"/>
    </source>
</evidence>
<protein>
    <submittedName>
        <fullName evidence="3">RHS repeat domain-containing protein</fullName>
    </submittedName>
</protein>
<name>A0ABV8MQ36_9NEIS</name>
<dbReference type="InterPro" id="IPR050708">
    <property type="entry name" value="T6SS_VgrG/RHS"/>
</dbReference>
<keyword evidence="4" id="KW-1185">Reference proteome</keyword>